<dbReference type="InterPro" id="IPR000742">
    <property type="entry name" value="EGF"/>
</dbReference>
<reference evidence="5" key="1">
    <citation type="submission" date="2025-08" db="UniProtKB">
        <authorList>
            <consortium name="RefSeq"/>
        </authorList>
    </citation>
    <scope>IDENTIFICATION</scope>
    <source>
        <tissue evidence="5">Whole body</tissue>
    </source>
</reference>
<feature type="domain" description="EGF-like" evidence="3">
    <location>
        <begin position="346"/>
        <end position="374"/>
    </location>
</feature>
<dbReference type="InterPro" id="IPR003341">
    <property type="entry name" value="Cys_rich_tripleX"/>
</dbReference>
<feature type="domain" description="EGF-like" evidence="3">
    <location>
        <begin position="309"/>
        <end position="344"/>
    </location>
</feature>
<organism evidence="4 5">
    <name type="scientific">Ceratina calcarata</name>
    <dbReference type="NCBI Taxonomy" id="156304"/>
    <lineage>
        <taxon>Eukaryota</taxon>
        <taxon>Metazoa</taxon>
        <taxon>Ecdysozoa</taxon>
        <taxon>Arthropoda</taxon>
        <taxon>Hexapoda</taxon>
        <taxon>Insecta</taxon>
        <taxon>Pterygota</taxon>
        <taxon>Neoptera</taxon>
        <taxon>Endopterygota</taxon>
        <taxon>Hymenoptera</taxon>
        <taxon>Apocrita</taxon>
        <taxon>Aculeata</taxon>
        <taxon>Apoidea</taxon>
        <taxon>Anthophila</taxon>
        <taxon>Apidae</taxon>
        <taxon>Ceratina</taxon>
        <taxon>Zadontomerus</taxon>
    </lineage>
</organism>
<feature type="domain" description="EGF-like" evidence="3">
    <location>
        <begin position="239"/>
        <end position="269"/>
    </location>
</feature>
<feature type="domain" description="EGF-like" evidence="3">
    <location>
        <begin position="454"/>
        <end position="483"/>
    </location>
</feature>
<keyword evidence="1" id="KW-0472">Membrane</keyword>
<feature type="domain" description="EGF-like" evidence="3">
    <location>
        <begin position="421"/>
        <end position="452"/>
    </location>
</feature>
<feature type="domain" description="EGF-like" evidence="3">
    <location>
        <begin position="95"/>
        <end position="131"/>
    </location>
</feature>
<feature type="transmembrane region" description="Helical" evidence="1">
    <location>
        <begin position="528"/>
        <end position="551"/>
    </location>
</feature>
<evidence type="ECO:0000256" key="1">
    <source>
        <dbReference type="SAM" id="Phobius"/>
    </source>
</evidence>
<protein>
    <submittedName>
        <fullName evidence="5">Tenascin-like isoform X1</fullName>
    </submittedName>
</protein>
<accession>A0AAJ7SAT9</accession>
<feature type="signal peptide" evidence="2">
    <location>
        <begin position="1"/>
        <end position="18"/>
    </location>
</feature>
<keyword evidence="1" id="KW-1133">Transmembrane helix</keyword>
<gene>
    <name evidence="5" type="primary">LOC108630513</name>
</gene>
<dbReference type="Proteomes" id="UP000694925">
    <property type="component" value="Unplaced"/>
</dbReference>
<evidence type="ECO:0000313" key="4">
    <source>
        <dbReference type="Proteomes" id="UP000694925"/>
    </source>
</evidence>
<dbReference type="AlphaFoldDB" id="A0AAJ7SAT9"/>
<dbReference type="RefSeq" id="XP_026674043.1">
    <property type="nucleotide sequence ID" value="XM_026818242.1"/>
</dbReference>
<evidence type="ECO:0000256" key="2">
    <source>
        <dbReference type="SAM" id="SignalP"/>
    </source>
</evidence>
<sequence>MNYLRIFVFVNAILLVEGTSQSSSEDTRNKCLVHYSRKQMVYVPYFETYKIRKWGIFYQIKERMNYKIEYKTIWVDEMDCCTGYQQVGGRVCKPRCSTSCVNAICTKPDTCECKPGFRPSLEPGRQEYVCDPLCDGDCPNGTCVAPNQCKCDRGYSLLDDLHCQPICNINCEQYNARCTAPNQCQCKEGYLDESASNNSSTPVCTPICNDCKNSTCTAPQVCTCNDGFEHAGEFGCKPQCEKGCLNGNCIAPNTCVCDLGYQLNHNECKPVCSQPCKKGTCIAPEVCSCDEGYGLRELIGDARYICEPVCERACVNGTCTAPNNCTCYEGYRVSGDDTMIHVCLPDCGSSCENGECIAPGVCRCNEGYTMHNCYNGTRESETKMCSPCKLPCETAGTLCVAPGVCDKFDMGDNATWHCESICDPACINGRCIRPNICLCNNDYVHTKQGVCEPICSSCDNGTCIAPNVCQCKKGFVLLNVSCVPHCENCENGDCVAPDVCQCHNGFQSDGNVSVCYAMYNSTDAVSRLAGTLAAVTILLMAIASAVIYLLIRRHQRRRIGADPFWEVVTIRRGGSHSQDAIRKPSRLVRCLRNPNRFKVER</sequence>
<feature type="domain" description="EGF-like" evidence="3">
    <location>
        <begin position="133"/>
        <end position="164"/>
    </location>
</feature>
<dbReference type="SMART" id="SM00181">
    <property type="entry name" value="EGF"/>
    <property type="match status" value="10"/>
</dbReference>
<evidence type="ECO:0000259" key="3">
    <source>
        <dbReference type="SMART" id="SM00181"/>
    </source>
</evidence>
<keyword evidence="1" id="KW-0812">Transmembrane</keyword>
<feature type="domain" description="EGF-like" evidence="3">
    <location>
        <begin position="485"/>
        <end position="516"/>
    </location>
</feature>
<keyword evidence="2" id="KW-0732">Signal</keyword>
<keyword evidence="4" id="KW-1185">Reference proteome</keyword>
<dbReference type="PANTHER" id="PTHR24047">
    <property type="entry name" value="FI01909P-RELATED"/>
    <property type="match status" value="1"/>
</dbReference>
<dbReference type="Gene3D" id="2.10.25.10">
    <property type="entry name" value="Laminin"/>
    <property type="match status" value="11"/>
</dbReference>
<proteinExistence type="predicted"/>
<feature type="chain" id="PRO_5042512532" evidence="2">
    <location>
        <begin position="19"/>
        <end position="601"/>
    </location>
</feature>
<dbReference type="Pfam" id="PF02363">
    <property type="entry name" value="C_tripleX"/>
    <property type="match status" value="11"/>
</dbReference>
<dbReference type="PANTHER" id="PTHR24047:SF29">
    <property type="entry name" value="EATER-RELATED"/>
    <property type="match status" value="1"/>
</dbReference>
<feature type="domain" description="EGF-like" evidence="3">
    <location>
        <begin position="271"/>
        <end position="307"/>
    </location>
</feature>
<dbReference type="GeneID" id="108630513"/>
<dbReference type="InterPro" id="IPR053255">
    <property type="entry name" value="EGF-like_domain"/>
</dbReference>
<feature type="domain" description="EGF-like" evidence="3">
    <location>
        <begin position="166"/>
        <end position="205"/>
    </location>
</feature>
<evidence type="ECO:0000313" key="5">
    <source>
        <dbReference type="RefSeq" id="XP_026674043.1"/>
    </source>
</evidence>
<name>A0AAJ7SAT9_9HYME</name>